<evidence type="ECO:0000313" key="4">
    <source>
        <dbReference type="Proteomes" id="UP000231658"/>
    </source>
</evidence>
<dbReference type="Gene3D" id="3.40.630.30">
    <property type="match status" value="1"/>
</dbReference>
<name>A0A1C3RGN4_9PROT</name>
<accession>A0A1C3RGN4</accession>
<protein>
    <submittedName>
        <fullName evidence="3">GCN5-related N-acetyltransferase</fullName>
    </submittedName>
</protein>
<dbReference type="PANTHER" id="PTHR13947">
    <property type="entry name" value="GNAT FAMILY N-ACETYLTRANSFERASE"/>
    <property type="match status" value="1"/>
</dbReference>
<keyword evidence="4" id="KW-1185">Reference proteome</keyword>
<dbReference type="PANTHER" id="PTHR13947:SF37">
    <property type="entry name" value="LD18367P"/>
    <property type="match status" value="1"/>
</dbReference>
<dbReference type="PROSITE" id="PS51186">
    <property type="entry name" value="GNAT"/>
    <property type="match status" value="1"/>
</dbReference>
<sequence>MMIEQKNGFQIKTGYQKGLVGWVTRQHGENYAKEWNFGKFFECKVATELSNFMETYQPLNSQIWSLTKDSQFFGSITLDGSRAKKDGAHLRWFILDETVRGQGFGQLLLNCALGFARDRQFSSLYLWTLKGLEPAGTLYRSCGFELEESLLQSQWGPQVQEEKLRLKL</sequence>
<organism evidence="3 4">
    <name type="scientific">Candidatus Terasakiella magnetica</name>
    <dbReference type="NCBI Taxonomy" id="1867952"/>
    <lineage>
        <taxon>Bacteria</taxon>
        <taxon>Pseudomonadati</taxon>
        <taxon>Pseudomonadota</taxon>
        <taxon>Alphaproteobacteria</taxon>
        <taxon>Rhodospirillales</taxon>
        <taxon>Terasakiellaceae</taxon>
        <taxon>Terasakiella</taxon>
    </lineage>
</organism>
<dbReference type="OrthoDB" id="273614at2"/>
<dbReference type="InterPro" id="IPR000182">
    <property type="entry name" value="GNAT_dom"/>
</dbReference>
<dbReference type="Pfam" id="PF00583">
    <property type="entry name" value="Acetyltransf_1"/>
    <property type="match status" value="1"/>
</dbReference>
<dbReference type="EMBL" id="FLYE01000012">
    <property type="protein sequence ID" value="SCA56362.1"/>
    <property type="molecule type" value="Genomic_DNA"/>
</dbReference>
<evidence type="ECO:0000259" key="2">
    <source>
        <dbReference type="PROSITE" id="PS51186"/>
    </source>
</evidence>
<keyword evidence="1 3" id="KW-0808">Transferase</keyword>
<dbReference type="GO" id="GO:0008080">
    <property type="term" value="F:N-acetyltransferase activity"/>
    <property type="evidence" value="ECO:0007669"/>
    <property type="project" value="InterPro"/>
</dbReference>
<dbReference type="SUPFAM" id="SSF55729">
    <property type="entry name" value="Acyl-CoA N-acyltransferases (Nat)"/>
    <property type="match status" value="1"/>
</dbReference>
<dbReference type="InterPro" id="IPR016181">
    <property type="entry name" value="Acyl_CoA_acyltransferase"/>
</dbReference>
<evidence type="ECO:0000256" key="1">
    <source>
        <dbReference type="ARBA" id="ARBA00022679"/>
    </source>
</evidence>
<dbReference type="InterPro" id="IPR050769">
    <property type="entry name" value="NAT_camello-type"/>
</dbReference>
<dbReference type="RefSeq" id="WP_083222971.1">
    <property type="nucleotide sequence ID" value="NZ_FLYE01000012.1"/>
</dbReference>
<dbReference type="CDD" id="cd04301">
    <property type="entry name" value="NAT_SF"/>
    <property type="match status" value="1"/>
</dbReference>
<gene>
    <name evidence="3" type="ORF">MTBPR1_20210</name>
</gene>
<dbReference type="Proteomes" id="UP000231658">
    <property type="component" value="Unassembled WGS sequence"/>
</dbReference>
<dbReference type="AlphaFoldDB" id="A0A1C3RGN4"/>
<dbReference type="STRING" id="1867952.MTBPR1_20210"/>
<reference evidence="3 4" key="1">
    <citation type="submission" date="2016-07" db="EMBL/GenBank/DDBJ databases">
        <authorList>
            <person name="Lefevre C.T."/>
        </authorList>
    </citation>
    <scope>NUCLEOTIDE SEQUENCE [LARGE SCALE GENOMIC DNA]</scope>
    <source>
        <strain evidence="3">PR1</strain>
    </source>
</reference>
<proteinExistence type="predicted"/>
<feature type="domain" description="N-acetyltransferase" evidence="2">
    <location>
        <begin position="26"/>
        <end position="168"/>
    </location>
</feature>
<evidence type="ECO:0000313" key="3">
    <source>
        <dbReference type="EMBL" id="SCA56362.1"/>
    </source>
</evidence>